<proteinExistence type="predicted"/>
<keyword evidence="3" id="KW-1185">Reference proteome</keyword>
<comment type="caution">
    <text evidence="2">The sequence shown here is derived from an EMBL/GenBank/DDBJ whole genome shotgun (WGS) entry which is preliminary data.</text>
</comment>
<accession>A0ABS7IZ11</accession>
<evidence type="ECO:0000259" key="1">
    <source>
        <dbReference type="PROSITE" id="PS52015"/>
    </source>
</evidence>
<evidence type="ECO:0000313" key="2">
    <source>
        <dbReference type="EMBL" id="MBX7458810.1"/>
    </source>
</evidence>
<dbReference type="PROSITE" id="PS52015">
    <property type="entry name" value="TONB_CTD"/>
    <property type="match status" value="1"/>
</dbReference>
<feature type="domain" description="TonB C-terminal" evidence="1">
    <location>
        <begin position="189"/>
        <end position="287"/>
    </location>
</feature>
<protein>
    <submittedName>
        <fullName evidence="2">Energy transducer TonB</fullName>
    </submittedName>
</protein>
<reference evidence="2 3" key="1">
    <citation type="submission" date="2021-08" db="EMBL/GenBank/DDBJ databases">
        <title>Comparative Genomics Analysis of the Genus Qipengyuania Reveals Extensive Genetic Diversity and Metabolic Versatility, Including the Description of Fifteen Novel Species.</title>
        <authorList>
            <person name="Liu Y."/>
        </authorList>
    </citation>
    <scope>NUCLEOTIDE SEQUENCE [LARGE SCALE GENOMIC DNA]</scope>
    <source>
        <strain evidence="2 3">1NDH17</strain>
    </source>
</reference>
<gene>
    <name evidence="2" type="ORF">K3152_11180</name>
</gene>
<dbReference type="Gene3D" id="3.30.1150.10">
    <property type="match status" value="1"/>
</dbReference>
<sequence length="298" mass="32667">MAVPATQASAEEFKSSKYAPQGQWRLNTSGDGCTIIRDFASGENRLKFTIQQVHPGAIMQFGIFGDEVEKPRKEINAGFLPADSLGKYDMWARAGVGGLDGFVVAGFPFPTLANKAQQQDGFEEARQAYLARIEKSETYFVHGLADVPLELETGAMREPFEALEECNKQKLIAMGITDEVALARKSGPKPLDMQVWAKKLQENYPAKAARSAWDGVVNMRLVIGANGRVEHCHVITQMTAKVLRDAACNGMVEHARYTPAKDADGNSLRSLVLTAIRFTLLRGEGFSADAHGFKIKDD</sequence>
<dbReference type="Pfam" id="PF03544">
    <property type="entry name" value="TonB_C"/>
    <property type="match status" value="1"/>
</dbReference>
<name>A0ABS7IZ11_9SPHN</name>
<dbReference type="EMBL" id="JAIGNK010000003">
    <property type="protein sequence ID" value="MBX7458810.1"/>
    <property type="molecule type" value="Genomic_DNA"/>
</dbReference>
<dbReference type="InterPro" id="IPR037682">
    <property type="entry name" value="TonB_C"/>
</dbReference>
<evidence type="ECO:0000313" key="3">
    <source>
        <dbReference type="Proteomes" id="UP000783253"/>
    </source>
</evidence>
<dbReference type="SUPFAM" id="SSF74653">
    <property type="entry name" value="TolA/TonB C-terminal domain"/>
    <property type="match status" value="1"/>
</dbReference>
<dbReference type="RefSeq" id="WP_221574174.1">
    <property type="nucleotide sequence ID" value="NZ_JAIGNK010000003.1"/>
</dbReference>
<dbReference type="Proteomes" id="UP000783253">
    <property type="component" value="Unassembled WGS sequence"/>
</dbReference>
<organism evidence="2 3">
    <name type="scientific">Qipengyuania polymorpha</name>
    <dbReference type="NCBI Taxonomy" id="2867234"/>
    <lineage>
        <taxon>Bacteria</taxon>
        <taxon>Pseudomonadati</taxon>
        <taxon>Pseudomonadota</taxon>
        <taxon>Alphaproteobacteria</taxon>
        <taxon>Sphingomonadales</taxon>
        <taxon>Erythrobacteraceae</taxon>
        <taxon>Qipengyuania</taxon>
    </lineage>
</organism>